<gene>
    <name evidence="2" type="ORF">AYI68_g715</name>
</gene>
<accession>A0A1R0H7N6</accession>
<feature type="region of interest" description="Disordered" evidence="1">
    <location>
        <begin position="15"/>
        <end position="49"/>
    </location>
</feature>
<feature type="compositionally biased region" description="Basic residues" evidence="1">
    <location>
        <begin position="86"/>
        <end position="98"/>
    </location>
</feature>
<keyword evidence="3" id="KW-1185">Reference proteome</keyword>
<organism evidence="2 3">
    <name type="scientific">Smittium mucronatum</name>
    <dbReference type="NCBI Taxonomy" id="133383"/>
    <lineage>
        <taxon>Eukaryota</taxon>
        <taxon>Fungi</taxon>
        <taxon>Fungi incertae sedis</taxon>
        <taxon>Zoopagomycota</taxon>
        <taxon>Kickxellomycotina</taxon>
        <taxon>Harpellomycetes</taxon>
        <taxon>Harpellales</taxon>
        <taxon>Legeriomycetaceae</taxon>
        <taxon>Smittium</taxon>
    </lineage>
</organism>
<dbReference type="AlphaFoldDB" id="A0A1R0H7N6"/>
<comment type="caution">
    <text evidence="2">The sequence shown here is derived from an EMBL/GenBank/DDBJ whole genome shotgun (WGS) entry which is preliminary data.</text>
</comment>
<protein>
    <submittedName>
        <fullName evidence="2">Uncharacterized protein</fullName>
    </submittedName>
</protein>
<dbReference type="Proteomes" id="UP000187455">
    <property type="component" value="Unassembled WGS sequence"/>
</dbReference>
<feature type="compositionally biased region" description="Basic residues" evidence="1">
    <location>
        <begin position="24"/>
        <end position="38"/>
    </location>
</feature>
<evidence type="ECO:0000313" key="2">
    <source>
        <dbReference type="EMBL" id="OLY85098.1"/>
    </source>
</evidence>
<dbReference type="EMBL" id="LSSL01000233">
    <property type="protein sequence ID" value="OLY85098.1"/>
    <property type="molecule type" value="Genomic_DNA"/>
</dbReference>
<proteinExistence type="predicted"/>
<feature type="region of interest" description="Disordered" evidence="1">
    <location>
        <begin position="82"/>
        <end position="107"/>
    </location>
</feature>
<evidence type="ECO:0000256" key="1">
    <source>
        <dbReference type="SAM" id="MobiDB-lite"/>
    </source>
</evidence>
<sequence>MSKRISRRAIESLFSEDTLSARSQSKKSKSKSKSKKSKPTSIAATVPAEPSRKEKILKILASTKMSSIEKRANERIKVITETKNPARIHKNKKRKRKGGNFVDYNSD</sequence>
<reference evidence="2 3" key="1">
    <citation type="journal article" date="2016" name="Mol. Biol. Evol.">
        <title>Genome-Wide Survey of Gut Fungi (Harpellales) Reveals the First Horizontally Transferred Ubiquitin Gene from a Mosquito Host.</title>
        <authorList>
            <person name="Wang Y."/>
            <person name="White M.M."/>
            <person name="Kvist S."/>
            <person name="Moncalvo J.M."/>
        </authorList>
    </citation>
    <scope>NUCLEOTIDE SEQUENCE [LARGE SCALE GENOMIC DNA]</scope>
    <source>
        <strain evidence="2 3">ALG-7-W6</strain>
    </source>
</reference>
<name>A0A1R0H7N6_9FUNG</name>
<evidence type="ECO:0000313" key="3">
    <source>
        <dbReference type="Proteomes" id="UP000187455"/>
    </source>
</evidence>